<dbReference type="PROSITE" id="PS50943">
    <property type="entry name" value="HTH_CROC1"/>
    <property type="match status" value="1"/>
</dbReference>
<proteinExistence type="predicted"/>
<dbReference type="Proteomes" id="UP000245778">
    <property type="component" value="Unassembled WGS sequence"/>
</dbReference>
<dbReference type="EMBL" id="QEKK01000004">
    <property type="protein sequence ID" value="PVY58679.1"/>
    <property type="molecule type" value="Genomic_DNA"/>
</dbReference>
<protein>
    <submittedName>
        <fullName evidence="2">Cro/C1-type helix-turn-helix DNA-binding protein</fullName>
    </submittedName>
</protein>
<feature type="domain" description="HTH cro/C1-type" evidence="1">
    <location>
        <begin position="11"/>
        <end position="66"/>
    </location>
</feature>
<name>A0A2U1CCN7_9FIRM</name>
<dbReference type="OrthoDB" id="9781521at2"/>
<evidence type="ECO:0000313" key="2">
    <source>
        <dbReference type="EMBL" id="PVY58679.1"/>
    </source>
</evidence>
<dbReference type="GeneID" id="93229020"/>
<gene>
    <name evidence="2" type="ORF">C7373_104278</name>
</gene>
<dbReference type="SMART" id="SM00530">
    <property type="entry name" value="HTH_XRE"/>
    <property type="match status" value="1"/>
</dbReference>
<sequence length="80" mass="8848">MDTRETVALRIRQLCAERKITPNGLANLSAVPQATIKSILNDESKNPGVVTIKKLCDGLDITLGEFFSTPEFDTLEQEIE</sequence>
<evidence type="ECO:0000313" key="3">
    <source>
        <dbReference type="Proteomes" id="UP000245778"/>
    </source>
</evidence>
<dbReference type="GO" id="GO:0003677">
    <property type="term" value="F:DNA binding"/>
    <property type="evidence" value="ECO:0007669"/>
    <property type="project" value="UniProtKB-KW"/>
</dbReference>
<keyword evidence="2" id="KW-0238">DNA-binding</keyword>
<evidence type="ECO:0000259" key="1">
    <source>
        <dbReference type="PROSITE" id="PS50943"/>
    </source>
</evidence>
<dbReference type="AlphaFoldDB" id="A0A2U1CCN7"/>
<comment type="caution">
    <text evidence="2">The sequence shown here is derived from an EMBL/GenBank/DDBJ whole genome shotgun (WGS) entry which is preliminary data.</text>
</comment>
<organism evidence="2 3">
    <name type="scientific">Intestinimonas butyriciproducens</name>
    <dbReference type="NCBI Taxonomy" id="1297617"/>
    <lineage>
        <taxon>Bacteria</taxon>
        <taxon>Bacillati</taxon>
        <taxon>Bacillota</taxon>
        <taxon>Clostridia</taxon>
        <taxon>Eubacteriales</taxon>
        <taxon>Intestinimonas</taxon>
    </lineage>
</organism>
<reference evidence="2 3" key="1">
    <citation type="submission" date="2018-04" db="EMBL/GenBank/DDBJ databases">
        <title>Genomic Encyclopedia of Type Strains, Phase IV (KMG-IV): sequencing the most valuable type-strain genomes for metagenomic binning, comparative biology and taxonomic classification.</title>
        <authorList>
            <person name="Goeker M."/>
        </authorList>
    </citation>
    <scope>NUCLEOTIDE SEQUENCE [LARGE SCALE GENOMIC DNA]</scope>
    <source>
        <strain evidence="2 3">DSM 26588</strain>
    </source>
</reference>
<dbReference type="Pfam" id="PF13443">
    <property type="entry name" value="HTH_26"/>
    <property type="match status" value="1"/>
</dbReference>
<dbReference type="InterPro" id="IPR010982">
    <property type="entry name" value="Lambda_DNA-bd_dom_sf"/>
</dbReference>
<accession>A0A2U1CCN7</accession>
<dbReference type="Gene3D" id="1.10.260.40">
    <property type="entry name" value="lambda repressor-like DNA-binding domains"/>
    <property type="match status" value="1"/>
</dbReference>
<dbReference type="RefSeq" id="WP_116722059.1">
    <property type="nucleotide sequence ID" value="NZ_CP011524.1"/>
</dbReference>
<dbReference type="SUPFAM" id="SSF47413">
    <property type="entry name" value="lambda repressor-like DNA-binding domains"/>
    <property type="match status" value="1"/>
</dbReference>
<dbReference type="InterPro" id="IPR001387">
    <property type="entry name" value="Cro/C1-type_HTH"/>
</dbReference>